<gene>
    <name evidence="2" type="ORF">Val02_49450</name>
</gene>
<dbReference type="AlphaFoldDB" id="A0A8J3YM64"/>
<evidence type="ECO:0000313" key="2">
    <source>
        <dbReference type="EMBL" id="GIJ48059.1"/>
    </source>
</evidence>
<accession>A0A8J3YM64</accession>
<dbReference type="InterPro" id="IPR011032">
    <property type="entry name" value="GroES-like_sf"/>
</dbReference>
<dbReference type="CDD" id="cd08270">
    <property type="entry name" value="MDR4"/>
    <property type="match status" value="1"/>
</dbReference>
<feature type="domain" description="Enoyl reductase (ER)" evidence="1">
    <location>
        <begin position="9"/>
        <end position="302"/>
    </location>
</feature>
<dbReference type="PANTHER" id="PTHR43677">
    <property type="entry name" value="SHORT-CHAIN DEHYDROGENASE/REDUCTASE"/>
    <property type="match status" value="1"/>
</dbReference>
<reference evidence="2" key="1">
    <citation type="submission" date="2021-01" db="EMBL/GenBank/DDBJ databases">
        <title>Whole genome shotgun sequence of Virgisporangium aliadipatigenens NBRC 105644.</title>
        <authorList>
            <person name="Komaki H."/>
            <person name="Tamura T."/>
        </authorList>
    </citation>
    <scope>NUCLEOTIDE SEQUENCE</scope>
    <source>
        <strain evidence="2">NBRC 105644</strain>
    </source>
</reference>
<dbReference type="SUPFAM" id="SSF51735">
    <property type="entry name" value="NAD(P)-binding Rossmann-fold domains"/>
    <property type="match status" value="1"/>
</dbReference>
<dbReference type="InterPro" id="IPR051397">
    <property type="entry name" value="Zn-ADH-like_protein"/>
</dbReference>
<dbReference type="SMART" id="SM00829">
    <property type="entry name" value="PKS_ER"/>
    <property type="match status" value="1"/>
</dbReference>
<keyword evidence="3" id="KW-1185">Reference proteome</keyword>
<dbReference type="Pfam" id="PF08240">
    <property type="entry name" value="ADH_N"/>
    <property type="match status" value="1"/>
</dbReference>
<dbReference type="EMBL" id="BOPF01000019">
    <property type="protein sequence ID" value="GIJ48059.1"/>
    <property type="molecule type" value="Genomic_DNA"/>
</dbReference>
<comment type="caution">
    <text evidence="2">The sequence shown here is derived from an EMBL/GenBank/DDBJ whole genome shotgun (WGS) entry which is preliminary data.</text>
</comment>
<name>A0A8J3YM64_9ACTN</name>
<dbReference type="InterPro" id="IPR020843">
    <property type="entry name" value="ER"/>
</dbReference>
<dbReference type="Gene3D" id="3.40.50.720">
    <property type="entry name" value="NAD(P)-binding Rossmann-like Domain"/>
    <property type="match status" value="1"/>
</dbReference>
<dbReference type="InterPro" id="IPR036291">
    <property type="entry name" value="NAD(P)-bd_dom_sf"/>
</dbReference>
<evidence type="ECO:0000259" key="1">
    <source>
        <dbReference type="SMART" id="SM00829"/>
    </source>
</evidence>
<organism evidence="2 3">
    <name type="scientific">Virgisporangium aliadipatigenens</name>
    <dbReference type="NCBI Taxonomy" id="741659"/>
    <lineage>
        <taxon>Bacteria</taxon>
        <taxon>Bacillati</taxon>
        <taxon>Actinomycetota</taxon>
        <taxon>Actinomycetes</taxon>
        <taxon>Micromonosporales</taxon>
        <taxon>Micromonosporaceae</taxon>
        <taxon>Virgisporangium</taxon>
    </lineage>
</organism>
<dbReference type="InterPro" id="IPR013154">
    <property type="entry name" value="ADH-like_N"/>
</dbReference>
<protein>
    <submittedName>
        <fullName evidence="2">Oxidoreductase</fullName>
    </submittedName>
</protein>
<proteinExistence type="predicted"/>
<dbReference type="Proteomes" id="UP000619260">
    <property type="component" value="Unassembled WGS sequence"/>
</dbReference>
<dbReference type="Gene3D" id="3.90.180.10">
    <property type="entry name" value="Medium-chain alcohol dehydrogenases, catalytic domain"/>
    <property type="match status" value="1"/>
</dbReference>
<dbReference type="RefSeq" id="WP_203901561.1">
    <property type="nucleotide sequence ID" value="NZ_BOPF01000019.1"/>
</dbReference>
<dbReference type="GO" id="GO:0016491">
    <property type="term" value="F:oxidoreductase activity"/>
    <property type="evidence" value="ECO:0007669"/>
    <property type="project" value="InterPro"/>
</dbReference>
<dbReference type="PANTHER" id="PTHR43677:SF4">
    <property type="entry name" value="QUINONE OXIDOREDUCTASE-LIKE PROTEIN 2"/>
    <property type="match status" value="1"/>
</dbReference>
<sequence length="305" mass="30815">MRALLVDRSAPAGLRLGIAPDPEPAPDQALVRVHATSVNPGDLGYEAAPEGTVPGYEAAGVIERAAADGSGPPVGTPVVTLDAHGGWAELRAVGTTLIGTAPRGADPGALSTVAVAGASALRALRRVGPILGRRVLITGAAGGVGRYAVQLARLGGAQVIAAVRDPATHGSVLRSLGADEVVDNPATVTQPVHGVIDTAGGTTLVEAYDRLAAHGVLVSVGPGTGETFPPMSFAGHAGRHERTIVTFFNPEGAPMPADLTWLAEKVAGGAVDPGITARTGWDNAADAIRSLRERLVRGKVVLDIT</sequence>
<dbReference type="SUPFAM" id="SSF50129">
    <property type="entry name" value="GroES-like"/>
    <property type="match status" value="1"/>
</dbReference>
<evidence type="ECO:0000313" key="3">
    <source>
        <dbReference type="Proteomes" id="UP000619260"/>
    </source>
</evidence>
<dbReference type="Pfam" id="PF13602">
    <property type="entry name" value="ADH_zinc_N_2"/>
    <property type="match status" value="1"/>
</dbReference>